<evidence type="ECO:0000313" key="2">
    <source>
        <dbReference type="EMBL" id="MBX7457449.1"/>
    </source>
</evidence>
<dbReference type="RefSeq" id="WP_221572754.1">
    <property type="nucleotide sequence ID" value="NZ_JAIGNK010000001.1"/>
</dbReference>
<dbReference type="EMBL" id="JAIGNK010000001">
    <property type="protein sequence ID" value="MBX7457449.1"/>
    <property type="molecule type" value="Genomic_DNA"/>
</dbReference>
<reference evidence="2 3" key="1">
    <citation type="submission" date="2021-08" db="EMBL/GenBank/DDBJ databases">
        <title>Comparative Genomics Analysis of the Genus Qipengyuania Reveals Extensive Genetic Diversity and Metabolic Versatility, Including the Description of Fifteen Novel Species.</title>
        <authorList>
            <person name="Liu Y."/>
        </authorList>
    </citation>
    <scope>NUCLEOTIDE SEQUENCE [LARGE SCALE GENOMIC DNA]</scope>
    <source>
        <strain evidence="2 3">1NDH17</strain>
    </source>
</reference>
<name>A0ABS7J067_9SPHN</name>
<sequence>MKKPVILALASMVATPIAAQDSDHDRRMERFLRPESQIGTRFKQEPETAGEAETRQMQKRLAKCVYFGNKEELNELLDNSDFEQIAFADTQFKSGEFFDDIGFGRCIGRVMKRSQYKLAVSVSYSTLRNLIAEEAYLYENKDVPVRAPGAPLLIDQRFATQRGGMRAQSVSELADCLTYRNARASHELLDSTPATDKESEALEALYPTLLTCLETDEAPNLSTSLVRQMVADGMWSRSYYNGFAPAETNEAEAD</sequence>
<evidence type="ECO:0000256" key="1">
    <source>
        <dbReference type="SAM" id="SignalP"/>
    </source>
</evidence>
<comment type="caution">
    <text evidence="2">The sequence shown here is derived from an EMBL/GenBank/DDBJ whole genome shotgun (WGS) entry which is preliminary data.</text>
</comment>
<proteinExistence type="predicted"/>
<feature type="chain" id="PRO_5046426411" evidence="1">
    <location>
        <begin position="20"/>
        <end position="254"/>
    </location>
</feature>
<gene>
    <name evidence="2" type="ORF">K3152_04245</name>
</gene>
<keyword evidence="1" id="KW-0732">Signal</keyword>
<organism evidence="2 3">
    <name type="scientific">Qipengyuania polymorpha</name>
    <dbReference type="NCBI Taxonomy" id="2867234"/>
    <lineage>
        <taxon>Bacteria</taxon>
        <taxon>Pseudomonadati</taxon>
        <taxon>Pseudomonadota</taxon>
        <taxon>Alphaproteobacteria</taxon>
        <taxon>Sphingomonadales</taxon>
        <taxon>Erythrobacteraceae</taxon>
        <taxon>Qipengyuania</taxon>
    </lineage>
</organism>
<keyword evidence="3" id="KW-1185">Reference proteome</keyword>
<protein>
    <submittedName>
        <fullName evidence="2">Uncharacterized protein</fullName>
    </submittedName>
</protein>
<accession>A0ABS7J067</accession>
<evidence type="ECO:0000313" key="3">
    <source>
        <dbReference type="Proteomes" id="UP000783253"/>
    </source>
</evidence>
<dbReference type="Proteomes" id="UP000783253">
    <property type="component" value="Unassembled WGS sequence"/>
</dbReference>
<feature type="signal peptide" evidence="1">
    <location>
        <begin position="1"/>
        <end position="19"/>
    </location>
</feature>